<protein>
    <submittedName>
        <fullName evidence="1">Uncharacterized protein</fullName>
    </submittedName>
</protein>
<name>A0A8J2NWU8_9HEXA</name>
<reference evidence="1" key="1">
    <citation type="submission" date="2021-06" db="EMBL/GenBank/DDBJ databases">
        <authorList>
            <person name="Hodson N. C."/>
            <person name="Mongue J. A."/>
            <person name="Jaron S. K."/>
        </authorList>
    </citation>
    <scope>NUCLEOTIDE SEQUENCE</scope>
</reference>
<dbReference type="AlphaFoldDB" id="A0A8J2NWU8"/>
<proteinExistence type="predicted"/>
<evidence type="ECO:0000313" key="2">
    <source>
        <dbReference type="Proteomes" id="UP000708208"/>
    </source>
</evidence>
<keyword evidence="2" id="KW-1185">Reference proteome</keyword>
<comment type="caution">
    <text evidence="1">The sequence shown here is derived from an EMBL/GenBank/DDBJ whole genome shotgun (WGS) entry which is preliminary data.</text>
</comment>
<organism evidence="1 2">
    <name type="scientific">Allacma fusca</name>
    <dbReference type="NCBI Taxonomy" id="39272"/>
    <lineage>
        <taxon>Eukaryota</taxon>
        <taxon>Metazoa</taxon>
        <taxon>Ecdysozoa</taxon>
        <taxon>Arthropoda</taxon>
        <taxon>Hexapoda</taxon>
        <taxon>Collembola</taxon>
        <taxon>Symphypleona</taxon>
        <taxon>Sminthuridae</taxon>
        <taxon>Allacma</taxon>
    </lineage>
</organism>
<dbReference type="EMBL" id="CAJVCH010080262">
    <property type="protein sequence ID" value="CAG7721517.1"/>
    <property type="molecule type" value="Genomic_DNA"/>
</dbReference>
<accession>A0A8J2NWU8</accession>
<dbReference type="Proteomes" id="UP000708208">
    <property type="component" value="Unassembled WGS sequence"/>
</dbReference>
<evidence type="ECO:0000313" key="1">
    <source>
        <dbReference type="EMBL" id="CAG7721517.1"/>
    </source>
</evidence>
<sequence>MGSRIITIIRQPYRKPFKTSATGCSNPTFNTDAIASTTTDIPALLRDIRVNFKETFDLSIRIYHGWSRSPRSR</sequence>
<gene>
    <name evidence="1" type="ORF">AFUS01_LOCUS10729</name>
</gene>